<accession>A0A0N4W1T2</accession>
<reference evidence="1" key="1">
    <citation type="submission" date="2017-02" db="UniProtKB">
        <authorList>
            <consortium name="WormBaseParasite"/>
        </authorList>
    </citation>
    <scope>IDENTIFICATION</scope>
</reference>
<sequence>LTVDEIRQSLDVNVLGTINVSFHILKSQFTTFSLHTMYRKEV</sequence>
<dbReference type="AlphaFoldDB" id="A0A0N4W1T2"/>
<name>A0A0N4W1T2_HAEPC</name>
<proteinExistence type="predicted"/>
<evidence type="ECO:0000313" key="1">
    <source>
        <dbReference type="WBParaSite" id="HPLM_0000362801-mRNA-1"/>
    </source>
</evidence>
<organism evidence="1">
    <name type="scientific">Haemonchus placei</name>
    <name type="common">Barber's pole worm</name>
    <dbReference type="NCBI Taxonomy" id="6290"/>
    <lineage>
        <taxon>Eukaryota</taxon>
        <taxon>Metazoa</taxon>
        <taxon>Ecdysozoa</taxon>
        <taxon>Nematoda</taxon>
        <taxon>Chromadorea</taxon>
        <taxon>Rhabditida</taxon>
        <taxon>Rhabditina</taxon>
        <taxon>Rhabditomorpha</taxon>
        <taxon>Strongyloidea</taxon>
        <taxon>Trichostrongylidae</taxon>
        <taxon>Haemonchus</taxon>
    </lineage>
</organism>
<dbReference type="WBParaSite" id="HPLM_0000362801-mRNA-1">
    <property type="protein sequence ID" value="HPLM_0000362801-mRNA-1"/>
    <property type="gene ID" value="HPLM_0000362801"/>
</dbReference>
<protein>
    <submittedName>
        <fullName evidence="1">Lrp/AsnC family transcriptional regulator</fullName>
    </submittedName>
</protein>